<evidence type="ECO:0000313" key="1">
    <source>
        <dbReference type="EMBL" id="SDJ26595.1"/>
    </source>
</evidence>
<dbReference type="SUPFAM" id="SSF56112">
    <property type="entry name" value="Protein kinase-like (PK-like)"/>
    <property type="match status" value="1"/>
</dbReference>
<keyword evidence="1" id="KW-0808">Transferase</keyword>
<dbReference type="EMBL" id="FNDZ01000011">
    <property type="protein sequence ID" value="SDJ26595.1"/>
    <property type="molecule type" value="Genomic_DNA"/>
</dbReference>
<dbReference type="AlphaFoldDB" id="A0A1G8SCX4"/>
<evidence type="ECO:0000313" key="2">
    <source>
        <dbReference type="Proteomes" id="UP000183255"/>
    </source>
</evidence>
<protein>
    <submittedName>
        <fullName evidence="1">Choline/ethanolamine kinase</fullName>
    </submittedName>
</protein>
<name>A0A1G8SCX4_9CLOT</name>
<reference evidence="1 2" key="1">
    <citation type="submission" date="2016-10" db="EMBL/GenBank/DDBJ databases">
        <authorList>
            <person name="de Groot N.N."/>
        </authorList>
    </citation>
    <scope>NUCLEOTIDE SEQUENCE [LARGE SCALE GENOMIC DNA]</scope>
    <source>
        <strain evidence="1 2">CGMCC 1.5058</strain>
    </source>
</reference>
<dbReference type="GO" id="GO:0016301">
    <property type="term" value="F:kinase activity"/>
    <property type="evidence" value="ECO:0007669"/>
    <property type="project" value="UniProtKB-KW"/>
</dbReference>
<gene>
    <name evidence="1" type="ORF">SAMN05421804_11126</name>
</gene>
<dbReference type="Proteomes" id="UP000183255">
    <property type="component" value="Unassembled WGS sequence"/>
</dbReference>
<dbReference type="InterPro" id="IPR011009">
    <property type="entry name" value="Kinase-like_dom_sf"/>
</dbReference>
<organism evidence="1 2">
    <name type="scientific">Proteiniclasticum ruminis</name>
    <dbReference type="NCBI Taxonomy" id="398199"/>
    <lineage>
        <taxon>Bacteria</taxon>
        <taxon>Bacillati</taxon>
        <taxon>Bacillota</taxon>
        <taxon>Clostridia</taxon>
        <taxon>Eubacteriales</taxon>
        <taxon>Clostridiaceae</taxon>
        <taxon>Proteiniclasticum</taxon>
    </lineage>
</organism>
<proteinExistence type="predicted"/>
<sequence>MNIKSMIDREDFYKINEITLRKYYKEVYGKEVCIKTKKYSLINSIFIYPHIGTIMTRLPDIKALRYLLNEYNIRNKPIKNILSKTYVISCFLTVGLLSSKGLCVSDKYIFDNHTVVIPANRKIRVYNFKTGYVDAIVKDTFTKRYFNNEVSFRVNCTYEFVPPIIAYGEDWYREKILPGQPLARLRDEKLYNKCIKDTIGYMGIIAKKTTKYVSALDYSKSLYDEILRKIVIAKANKNIDCYDMIIEIAAEAYKKGVLLENPIPTVESHGDLQSGNVWVDINSQRTYIIDWETHGRRSVWYDCATILLSIRRANKLKYMMDNCKTEAVKNAILVNDSRKDYNMQSVIGIITLEDLLFYIEDMLELPKDFGGEIFNRIAREFDKMGWRSIYAK</sequence>
<accession>A0A1G8SCX4</accession>
<dbReference type="Gene3D" id="3.90.1200.10">
    <property type="match status" value="1"/>
</dbReference>
<keyword evidence="1" id="KW-0418">Kinase</keyword>